<organism evidence="1 2">
    <name type="scientific">Diphasiastrum complanatum</name>
    <name type="common">Issler's clubmoss</name>
    <name type="synonym">Lycopodium complanatum</name>
    <dbReference type="NCBI Taxonomy" id="34168"/>
    <lineage>
        <taxon>Eukaryota</taxon>
        <taxon>Viridiplantae</taxon>
        <taxon>Streptophyta</taxon>
        <taxon>Embryophyta</taxon>
        <taxon>Tracheophyta</taxon>
        <taxon>Lycopodiopsida</taxon>
        <taxon>Lycopodiales</taxon>
        <taxon>Lycopodiaceae</taxon>
        <taxon>Lycopodioideae</taxon>
        <taxon>Diphasiastrum</taxon>
    </lineage>
</organism>
<evidence type="ECO:0000313" key="2">
    <source>
        <dbReference type="Proteomes" id="UP001162992"/>
    </source>
</evidence>
<accession>A0ACC2DYM6</accession>
<reference evidence="2" key="1">
    <citation type="journal article" date="2024" name="Proc. Natl. Acad. Sci. U.S.A.">
        <title>Extraordinary preservation of gene collinearity over three hundred million years revealed in homosporous lycophytes.</title>
        <authorList>
            <person name="Li C."/>
            <person name="Wickell D."/>
            <person name="Kuo L.Y."/>
            <person name="Chen X."/>
            <person name="Nie B."/>
            <person name="Liao X."/>
            <person name="Peng D."/>
            <person name="Ji J."/>
            <person name="Jenkins J."/>
            <person name="Williams M."/>
            <person name="Shu S."/>
            <person name="Plott C."/>
            <person name="Barry K."/>
            <person name="Rajasekar S."/>
            <person name="Grimwood J."/>
            <person name="Han X."/>
            <person name="Sun S."/>
            <person name="Hou Z."/>
            <person name="He W."/>
            <person name="Dai G."/>
            <person name="Sun C."/>
            <person name="Schmutz J."/>
            <person name="Leebens-Mack J.H."/>
            <person name="Li F.W."/>
            <person name="Wang L."/>
        </authorList>
    </citation>
    <scope>NUCLEOTIDE SEQUENCE [LARGE SCALE GENOMIC DNA]</scope>
    <source>
        <strain evidence="2">cv. PW_Plant_1</strain>
    </source>
</reference>
<keyword evidence="2" id="KW-1185">Reference proteome</keyword>
<dbReference type="Proteomes" id="UP001162992">
    <property type="component" value="Chromosome 4"/>
</dbReference>
<protein>
    <submittedName>
        <fullName evidence="1">Uncharacterized protein</fullName>
    </submittedName>
</protein>
<proteinExistence type="predicted"/>
<sequence>MARFFGRVGYFSSIALAVEEVAKKNAVRVIPKQGQLKKALDQLNEEGFYADWDTFARLIKECGKTKALPEGILVHQHILRNTSKPQRFIQNLLVQMYGRCGDLKQARALFHRIDPRNAYSWTVMIGAYAQHGFDKQALQLFHQMRCEGVKPDKITLLAALNACANPSALAEGKMIHDLIVKDGFNLDIVVGNMLVKMYSKCGSIDDSRKIFDTLSKRDMVSWNAMISAYAKLGQRKQALLIFEQMKQEGLKPNKITYISLLSAYSSPTDLAEGKLVHLQIIENLFEEDVVVGTALVNMYGKCGSLEDARRMFEKMPVRNVISWNCMISAYFQNGNGKGAIQLYDLMQQQHITPDRVTVLNMLDVYGQSGNLRDACKIFNQLPQREVSLWNALIGLHTQHGRWREALQLFRKMQHDGVEPDKITFVNVLSACSNLSDLDQAKQIHALVADAGLESNVIVGTAIVNMYGKCRGLDDALNAFNILPHRDIVAWNAMIAAYAHAGHGREALHFFHHMKSAGLEPDRVTFVSLIDACADIAALAEGKHFHMQVIEQGYEGDIVVGNALVNMYGKGGTLEMAQTMFEKLPRRDVISWNGIITAYAQHACCTGAINSFQQMQWEGIKPNHVTFVSILSACNHAGLVDEGYQYFLCVGANYGVQPTLDHFRCIIDLLGRSGQLDEAETLLQKMPFKPDAMVWMTLLGVCRIHGDVERGQHAADRLLELDSLNAAAYVVLSNIYAEAGRWDDVVKVRKLMADKGVRKEPGQSSIEVNQTVHEFVVNDRTHPQTKEIYAKLKSLTKQMKIAGYVPDTKLVLQDVQADDKEYMLGYHSEKLAMAFGIISTPDGAPLCIIKNLRMCSDCHMAAKFVSKIVDREIVVRDTYRFHHFQNGMCTCGDYW</sequence>
<gene>
    <name evidence="1" type="ORF">O6H91_04G079700</name>
</gene>
<evidence type="ECO:0000313" key="1">
    <source>
        <dbReference type="EMBL" id="KAJ7559332.1"/>
    </source>
</evidence>
<dbReference type="EMBL" id="CM055095">
    <property type="protein sequence ID" value="KAJ7559332.1"/>
    <property type="molecule type" value="Genomic_DNA"/>
</dbReference>
<comment type="caution">
    <text evidence="1">The sequence shown here is derived from an EMBL/GenBank/DDBJ whole genome shotgun (WGS) entry which is preliminary data.</text>
</comment>
<name>A0ACC2DYM6_DIPCM</name>